<dbReference type="EMBL" id="WVUD01000021">
    <property type="protein sequence ID" value="MYL83884.1"/>
    <property type="molecule type" value="Genomic_DNA"/>
</dbReference>
<dbReference type="InterPro" id="IPR024185">
    <property type="entry name" value="FTHF_cligase-like_sf"/>
</dbReference>
<evidence type="ECO:0000256" key="1">
    <source>
        <dbReference type="ARBA" id="ARBA00010638"/>
    </source>
</evidence>
<reference evidence="6 7" key="1">
    <citation type="submission" date="2020-01" db="EMBL/GenBank/DDBJ databases">
        <title>Genome sequence of Desulfovibrio aerotolerans DSM 16695(T).</title>
        <authorList>
            <person name="Karnachuk O."/>
            <person name="Avakyan M."/>
            <person name="Mardanov A."/>
            <person name="Kadnikov V."/>
            <person name="Ravin N."/>
        </authorList>
    </citation>
    <scope>NUCLEOTIDE SEQUENCE [LARGE SCALE GENOMIC DNA]</scope>
    <source>
        <strain evidence="6 7">DSM 16695</strain>
    </source>
</reference>
<dbReference type="InterPro" id="IPR037171">
    <property type="entry name" value="NagB/RpiA_transferase-like"/>
</dbReference>
<feature type="binding site" evidence="4">
    <location>
        <position position="60"/>
    </location>
    <ligand>
        <name>substrate</name>
    </ligand>
</feature>
<evidence type="ECO:0000256" key="4">
    <source>
        <dbReference type="PIRSR" id="PIRSR006806-1"/>
    </source>
</evidence>
<protein>
    <recommendedName>
        <fullName evidence="5">5-formyltetrahydrofolate cyclo-ligase</fullName>
        <ecNumber evidence="5">6.3.3.2</ecNumber>
    </recommendedName>
</protein>
<dbReference type="PANTHER" id="PTHR23407">
    <property type="entry name" value="ATPASE INHIBITOR/5-FORMYLTETRAHYDROFOLATE CYCLO-LIGASE"/>
    <property type="match status" value="1"/>
</dbReference>
<dbReference type="Pfam" id="PF01812">
    <property type="entry name" value="5-FTHF_cyc-lig"/>
    <property type="match status" value="1"/>
</dbReference>
<keyword evidence="7" id="KW-1185">Reference proteome</keyword>
<dbReference type="AlphaFoldDB" id="A0A7C9IM92"/>
<dbReference type="NCBIfam" id="TIGR02727">
    <property type="entry name" value="MTHFS_bact"/>
    <property type="match status" value="1"/>
</dbReference>
<dbReference type="GO" id="GO:0035999">
    <property type="term" value="P:tetrahydrofolate interconversion"/>
    <property type="evidence" value="ECO:0007669"/>
    <property type="project" value="TreeGrafter"/>
</dbReference>
<comment type="caution">
    <text evidence="6">The sequence shown here is derived from an EMBL/GenBank/DDBJ whole genome shotgun (WGS) entry which is preliminary data.</text>
</comment>
<sequence length="198" mass="21142">MDKNPDPAKAGLRRDMRARRDALAATDVALASQEVAARVLALPAYRAAREVAAYLPVQNEVDAALVAGQALADGKRLLLPRCRSQAPGLLDFGCVTCLSDVVPGRFGILEPREAVCRPPQAFAPDLILVPGLAFDAQGRRLGFGGGYYDRLLALPQIARAFSVGLAFDFQLVAALPADPWDRPVNAVVTDRQTTLIPA</sequence>
<evidence type="ECO:0000313" key="7">
    <source>
        <dbReference type="Proteomes" id="UP000482487"/>
    </source>
</evidence>
<keyword evidence="5" id="KW-0460">Magnesium</keyword>
<evidence type="ECO:0000256" key="5">
    <source>
        <dbReference type="RuleBase" id="RU361279"/>
    </source>
</evidence>
<organism evidence="6 7">
    <name type="scientific">Solidesulfovibrio aerotolerans</name>
    <dbReference type="NCBI Taxonomy" id="295255"/>
    <lineage>
        <taxon>Bacteria</taxon>
        <taxon>Pseudomonadati</taxon>
        <taxon>Thermodesulfobacteriota</taxon>
        <taxon>Desulfovibrionia</taxon>
        <taxon>Desulfovibrionales</taxon>
        <taxon>Desulfovibrionaceae</taxon>
        <taxon>Solidesulfovibrio</taxon>
    </lineage>
</organism>
<dbReference type="Gene3D" id="3.40.50.10420">
    <property type="entry name" value="NagB/RpiA/CoA transferase-like"/>
    <property type="match status" value="1"/>
</dbReference>
<dbReference type="GO" id="GO:0009396">
    <property type="term" value="P:folic acid-containing compound biosynthetic process"/>
    <property type="evidence" value="ECO:0007669"/>
    <property type="project" value="TreeGrafter"/>
</dbReference>
<name>A0A7C9IM92_9BACT</name>
<comment type="cofactor">
    <cofactor evidence="5">
        <name>Mg(2+)</name>
        <dbReference type="ChEBI" id="CHEBI:18420"/>
    </cofactor>
</comment>
<evidence type="ECO:0000256" key="2">
    <source>
        <dbReference type="ARBA" id="ARBA00022741"/>
    </source>
</evidence>
<dbReference type="GO" id="GO:0005524">
    <property type="term" value="F:ATP binding"/>
    <property type="evidence" value="ECO:0007669"/>
    <property type="project" value="UniProtKB-KW"/>
</dbReference>
<dbReference type="GO" id="GO:0046872">
    <property type="term" value="F:metal ion binding"/>
    <property type="evidence" value="ECO:0007669"/>
    <property type="project" value="UniProtKB-KW"/>
</dbReference>
<comment type="catalytic activity">
    <reaction evidence="5">
        <text>(6S)-5-formyl-5,6,7,8-tetrahydrofolate + ATP = (6R)-5,10-methenyltetrahydrofolate + ADP + phosphate</text>
        <dbReference type="Rhea" id="RHEA:10488"/>
        <dbReference type="ChEBI" id="CHEBI:30616"/>
        <dbReference type="ChEBI" id="CHEBI:43474"/>
        <dbReference type="ChEBI" id="CHEBI:57455"/>
        <dbReference type="ChEBI" id="CHEBI:57457"/>
        <dbReference type="ChEBI" id="CHEBI:456216"/>
        <dbReference type="EC" id="6.3.3.2"/>
    </reaction>
</comment>
<dbReference type="PANTHER" id="PTHR23407:SF1">
    <property type="entry name" value="5-FORMYLTETRAHYDROFOLATE CYCLO-LIGASE"/>
    <property type="match status" value="1"/>
</dbReference>
<comment type="similarity">
    <text evidence="1 5">Belongs to the 5-formyltetrahydrofolate cyclo-ligase family.</text>
</comment>
<keyword evidence="5" id="KW-0479">Metal-binding</keyword>
<feature type="binding site" evidence="4">
    <location>
        <begin position="9"/>
        <end position="13"/>
    </location>
    <ligand>
        <name>ATP</name>
        <dbReference type="ChEBI" id="CHEBI:30616"/>
    </ligand>
</feature>
<gene>
    <name evidence="6" type="ORF">GTA51_12170</name>
</gene>
<dbReference type="OrthoDB" id="9801938at2"/>
<dbReference type="Proteomes" id="UP000482487">
    <property type="component" value="Unassembled WGS sequence"/>
</dbReference>
<evidence type="ECO:0000313" key="6">
    <source>
        <dbReference type="EMBL" id="MYL83884.1"/>
    </source>
</evidence>
<dbReference type="GO" id="GO:0030272">
    <property type="term" value="F:5-formyltetrahydrofolate cyclo-ligase activity"/>
    <property type="evidence" value="ECO:0007669"/>
    <property type="project" value="UniProtKB-EC"/>
</dbReference>
<keyword evidence="2 4" id="KW-0547">Nucleotide-binding</keyword>
<feature type="binding site" evidence="4">
    <location>
        <begin position="140"/>
        <end position="148"/>
    </location>
    <ligand>
        <name>ATP</name>
        <dbReference type="ChEBI" id="CHEBI:30616"/>
    </ligand>
</feature>
<dbReference type="EC" id="6.3.3.2" evidence="5"/>
<accession>A0A7C9IM92</accession>
<evidence type="ECO:0000256" key="3">
    <source>
        <dbReference type="ARBA" id="ARBA00022840"/>
    </source>
</evidence>
<feature type="binding site" evidence="4">
    <location>
        <position position="55"/>
    </location>
    <ligand>
        <name>substrate</name>
    </ligand>
</feature>
<keyword evidence="6" id="KW-0436">Ligase</keyword>
<dbReference type="PIRSF" id="PIRSF006806">
    <property type="entry name" value="FTHF_cligase"/>
    <property type="match status" value="1"/>
</dbReference>
<dbReference type="InterPro" id="IPR002698">
    <property type="entry name" value="FTHF_cligase"/>
</dbReference>
<dbReference type="SUPFAM" id="SSF100950">
    <property type="entry name" value="NagB/RpiA/CoA transferase-like"/>
    <property type="match status" value="1"/>
</dbReference>
<proteinExistence type="inferred from homology"/>
<keyword evidence="3 4" id="KW-0067">ATP-binding</keyword>